<dbReference type="AlphaFoldDB" id="A0A7G1IP03"/>
<evidence type="ECO:0000313" key="7">
    <source>
        <dbReference type="EMBL" id="BCI91579.1"/>
    </source>
</evidence>
<comment type="similarity">
    <text evidence="5">Belongs to the glutamate--cysteine ligase type 2 family. YbdK subfamily.</text>
</comment>
<proteinExistence type="inferred from homology"/>
<evidence type="ECO:0000256" key="4">
    <source>
        <dbReference type="ARBA" id="ARBA00048819"/>
    </source>
</evidence>
<name>A0A7G1IP03_MYCKA</name>
<dbReference type="SUPFAM" id="SSF55931">
    <property type="entry name" value="Glutamine synthetase/guanido kinase"/>
    <property type="match status" value="1"/>
</dbReference>
<evidence type="ECO:0000256" key="1">
    <source>
        <dbReference type="ARBA" id="ARBA00022598"/>
    </source>
</evidence>
<dbReference type="EMBL" id="AP023343">
    <property type="protein sequence ID" value="BCI91579.1"/>
    <property type="molecule type" value="Genomic_DNA"/>
</dbReference>
<dbReference type="PANTHER" id="PTHR36510:SF1">
    <property type="entry name" value="GLUTAMATE--CYSTEINE LIGASE 2-RELATED"/>
    <property type="match status" value="1"/>
</dbReference>
<evidence type="ECO:0000256" key="2">
    <source>
        <dbReference type="ARBA" id="ARBA00022741"/>
    </source>
</evidence>
<comment type="catalytic activity">
    <reaction evidence="4 5">
        <text>L-cysteine + L-glutamate + ATP = gamma-L-glutamyl-L-cysteine + ADP + phosphate + H(+)</text>
        <dbReference type="Rhea" id="RHEA:13285"/>
        <dbReference type="ChEBI" id="CHEBI:15378"/>
        <dbReference type="ChEBI" id="CHEBI:29985"/>
        <dbReference type="ChEBI" id="CHEBI:30616"/>
        <dbReference type="ChEBI" id="CHEBI:35235"/>
        <dbReference type="ChEBI" id="CHEBI:43474"/>
        <dbReference type="ChEBI" id="CHEBI:58173"/>
        <dbReference type="ChEBI" id="CHEBI:456216"/>
        <dbReference type="EC" id="6.3.2.2"/>
    </reaction>
</comment>
<dbReference type="GO" id="GO:0004357">
    <property type="term" value="F:glutamate-cysteine ligase activity"/>
    <property type="evidence" value="ECO:0007669"/>
    <property type="project" value="UniProtKB-EC"/>
</dbReference>
<gene>
    <name evidence="7" type="ORF">NIIDMKKI_67850</name>
</gene>
<keyword evidence="1 5" id="KW-0436">Ligase</keyword>
<accession>A0A7G1IP03</accession>
<feature type="region of interest" description="Disordered" evidence="6">
    <location>
        <begin position="328"/>
        <end position="348"/>
    </location>
</feature>
<dbReference type="InterPro" id="IPR011793">
    <property type="entry name" value="YbdK"/>
</dbReference>
<dbReference type="NCBIfam" id="TIGR02050">
    <property type="entry name" value="gshA_cyan_rel"/>
    <property type="match status" value="1"/>
</dbReference>
<evidence type="ECO:0000256" key="6">
    <source>
        <dbReference type="SAM" id="MobiDB-lite"/>
    </source>
</evidence>
<evidence type="ECO:0000256" key="3">
    <source>
        <dbReference type="ARBA" id="ARBA00022840"/>
    </source>
</evidence>
<dbReference type="InterPro" id="IPR050141">
    <property type="entry name" value="GCL_type2/YbdK_subfam"/>
</dbReference>
<keyword evidence="8" id="KW-1185">Reference proteome</keyword>
<feature type="compositionally biased region" description="Basic residues" evidence="6">
    <location>
        <begin position="428"/>
        <end position="453"/>
    </location>
</feature>
<organism evidence="7 8">
    <name type="scientific">Mycobacterium kansasii</name>
    <dbReference type="NCBI Taxonomy" id="1768"/>
    <lineage>
        <taxon>Bacteria</taxon>
        <taxon>Bacillati</taxon>
        <taxon>Actinomycetota</taxon>
        <taxon>Actinomycetes</taxon>
        <taxon>Mycobacteriales</taxon>
        <taxon>Mycobacteriaceae</taxon>
        <taxon>Mycobacterium</taxon>
    </lineage>
</organism>
<dbReference type="NCBIfam" id="NF010042">
    <property type="entry name" value="PRK13517.1-2"/>
    <property type="match status" value="1"/>
</dbReference>
<dbReference type="EC" id="6.3.2.2" evidence="5"/>
<dbReference type="GO" id="GO:0005524">
    <property type="term" value="F:ATP binding"/>
    <property type="evidence" value="ECO:0007669"/>
    <property type="project" value="UniProtKB-KW"/>
</dbReference>
<dbReference type="HAMAP" id="MF_01609">
    <property type="entry name" value="Glu_cys_ligase_2"/>
    <property type="match status" value="1"/>
</dbReference>
<protein>
    <recommendedName>
        <fullName evidence="5">Putative glutamate--cysteine ligase 2</fullName>
        <ecNumber evidence="5">6.3.2.2</ecNumber>
    </recommendedName>
    <alternativeName>
        <fullName evidence="5">Gamma-glutamylcysteine synthetase 2</fullName>
        <shortName evidence="5">GCS 2</shortName>
        <shortName evidence="5">Gamma-GCS 2</shortName>
    </alternativeName>
</protein>
<keyword evidence="2 5" id="KW-0547">Nucleotide-binding</keyword>
<dbReference type="PANTHER" id="PTHR36510">
    <property type="entry name" value="GLUTAMATE--CYSTEINE LIGASE 2-RELATED"/>
    <property type="match status" value="1"/>
</dbReference>
<dbReference type="Pfam" id="PF04107">
    <property type="entry name" value="GCS2"/>
    <property type="match status" value="1"/>
</dbReference>
<evidence type="ECO:0000313" key="8">
    <source>
        <dbReference type="Proteomes" id="UP000516380"/>
    </source>
</evidence>
<feature type="region of interest" description="Disordered" evidence="6">
    <location>
        <begin position="419"/>
        <end position="453"/>
    </location>
</feature>
<dbReference type="Gene3D" id="3.30.590.20">
    <property type="match status" value="1"/>
</dbReference>
<dbReference type="NCBIfam" id="NF010044">
    <property type="entry name" value="PRK13517.1-4"/>
    <property type="match status" value="1"/>
</dbReference>
<dbReference type="GO" id="GO:0042398">
    <property type="term" value="P:modified amino acid biosynthetic process"/>
    <property type="evidence" value="ECO:0007669"/>
    <property type="project" value="InterPro"/>
</dbReference>
<reference evidence="7 8" key="1">
    <citation type="submission" date="2020-07" db="EMBL/GenBank/DDBJ databases">
        <title>Mycobacterium kansasii (former subtype) with zoonotic potential isolated from diseased indoor pet cat, Japan.</title>
        <authorList>
            <person name="Fukano H."/>
            <person name="Terazono T."/>
            <person name="Hoshino Y."/>
        </authorList>
    </citation>
    <scope>NUCLEOTIDE SEQUENCE [LARGE SCALE GENOMIC DNA]</scope>
    <source>
        <strain evidence="7 8">Kuro-I</strain>
    </source>
</reference>
<keyword evidence="3 5" id="KW-0067">ATP-binding</keyword>
<dbReference type="Proteomes" id="UP000516380">
    <property type="component" value="Chromosome"/>
</dbReference>
<dbReference type="InterPro" id="IPR014746">
    <property type="entry name" value="Gln_synth/guanido_kin_cat_dom"/>
</dbReference>
<sequence>MEWEFALVDAQTRDLSNEATAVIAEIGENPRVHKELLRNTVEVVSGICECAAEAMDDLRDTLGSARRIVRDRGMELFCAGTHPFARWSTQKLTDAPRYAELIKRTQWWGRQMLIWGVHVHVGISSANKVMPIISSLLNYYPHLLALSASSPWWGGEDTGYASNRAMMFQQLPTAGLPFQFQTWAEFEGFVYDQKKTGIIDHMDEIRWDIRPSPHLGTIEIRVCDGISNLRELGALVAFTHCLVVDLDRRLDAGETLPTMPPWHVQENKWRAARYGLDAVIILDADSNERLVTEDLNDLLTRLEPVAKSLNCADELAAVAEIPASALRTSGSGGWPRTTTATCAPSSMRWLPSSTSKNLFERGPTLPGTAHAVRSSPAVAAISILSDRALKRLRHNQPAPARTAKMCQEAASRRVVLAIPAGPAAPRPQWRHRRQRRQCRTHRRLRPRYSHRRS</sequence>
<evidence type="ECO:0000256" key="5">
    <source>
        <dbReference type="HAMAP-Rule" id="MF_01609"/>
    </source>
</evidence>
<comment type="function">
    <text evidence="5">ATP-dependent carboxylate-amine ligase which exhibits weak glutamate--cysteine ligase activity.</text>
</comment>
<dbReference type="InterPro" id="IPR006336">
    <property type="entry name" value="GCS2"/>
</dbReference>